<feature type="binding site" evidence="6">
    <location>
        <position position="191"/>
    </location>
    <ligand>
        <name>biotin</name>
        <dbReference type="ChEBI" id="CHEBI:57586"/>
    </ligand>
</feature>
<feature type="binding site" evidence="6">
    <location>
        <position position="120"/>
    </location>
    <ligand>
        <name>biotin</name>
        <dbReference type="ChEBI" id="CHEBI:57586"/>
    </ligand>
</feature>
<dbReference type="InterPro" id="IPR003142">
    <property type="entry name" value="BPL_C"/>
</dbReference>
<keyword evidence="4 6" id="KW-0238">DNA-binding</keyword>
<keyword evidence="9" id="KW-1185">Reference proteome</keyword>
<name>A0ABW3ZQJ0_9BACI</name>
<protein>
    <recommendedName>
        <fullName evidence="6">Bifunctional ligase/repressor BirA</fullName>
    </recommendedName>
    <alternativeName>
        <fullName evidence="6">Biotin--[acetyl-CoA-carboxylase] ligase</fullName>
        <ecNumber evidence="6">6.3.4.15</ecNumber>
    </alternativeName>
    <alternativeName>
        <fullName evidence="6">Biotin--protein ligase</fullName>
    </alternativeName>
    <alternativeName>
        <fullName evidence="6">Biotin-[acetyl-CoA carboxylase] synthetase</fullName>
    </alternativeName>
</protein>
<dbReference type="InterPro" id="IPR030855">
    <property type="entry name" value="Bifunct_BirA"/>
</dbReference>
<evidence type="ECO:0000256" key="3">
    <source>
        <dbReference type="ARBA" id="ARBA00022840"/>
    </source>
</evidence>
<dbReference type="Pfam" id="PF02237">
    <property type="entry name" value="BPL_C"/>
    <property type="match status" value="1"/>
</dbReference>
<dbReference type="InterPro" id="IPR036388">
    <property type="entry name" value="WH-like_DNA-bd_sf"/>
</dbReference>
<keyword evidence="3 6" id="KW-0067">ATP-binding</keyword>
<dbReference type="EC" id="6.3.4.15" evidence="6"/>
<dbReference type="GO" id="GO:0004077">
    <property type="term" value="F:biotin--[biotin carboxyl-carrier protein] ligase activity"/>
    <property type="evidence" value="ECO:0007669"/>
    <property type="project" value="UniProtKB-EC"/>
</dbReference>
<dbReference type="Pfam" id="PF03099">
    <property type="entry name" value="BPL_LplA_LipB"/>
    <property type="match status" value="1"/>
</dbReference>
<keyword evidence="2 6" id="KW-0547">Nucleotide-binding</keyword>
<dbReference type="InterPro" id="IPR011991">
    <property type="entry name" value="ArsR-like_HTH"/>
</dbReference>
<evidence type="ECO:0000313" key="8">
    <source>
        <dbReference type="EMBL" id="MFD1360539.1"/>
    </source>
</evidence>
<dbReference type="Gene3D" id="3.30.930.10">
    <property type="entry name" value="Bira Bifunctional Protein, Domain 2"/>
    <property type="match status" value="1"/>
</dbReference>
<evidence type="ECO:0000313" key="9">
    <source>
        <dbReference type="Proteomes" id="UP001597178"/>
    </source>
</evidence>
<sequence length="333" mass="37545">MDKMESTRYRLIELLKTTDHEYVSGQLLSERLHISRSAIWKHMKELEKDGYVIEGVSRKGYRIVKSPDKVSENTLQWGLKTEWLGRNIIHRATADSTQRIAHQAARNNAAHGTVIVADEQTAGKGRMGRQWNSAKHKGIWMSIILRPAITPAAAPQLTLLTATVLADVISEVTIAKPTIKWPNDLLINHKKTAGILTEMQAEQDRIQYIIVGIGMNVNHTADEFPVSVKNKATSVKSETANEQPIVPLIQQLLHDFEQAYDDFIEHGFSNIKNKWESYAYRIGDTIRIQTNHTEIEAVFTGVAEDGALLIHTDNGETQKVYSGEIEWFHGDDT</sequence>
<dbReference type="CDD" id="cd00090">
    <property type="entry name" value="HTH_ARSR"/>
    <property type="match status" value="1"/>
</dbReference>
<comment type="function">
    <text evidence="6">Acts both as a biotin--[acetyl-CoA-carboxylase] ligase and a repressor.</text>
</comment>
<dbReference type="Gene3D" id="2.30.30.100">
    <property type="match status" value="1"/>
</dbReference>
<dbReference type="NCBIfam" id="TIGR00121">
    <property type="entry name" value="birA_ligase"/>
    <property type="match status" value="1"/>
</dbReference>
<dbReference type="PANTHER" id="PTHR12835">
    <property type="entry name" value="BIOTIN PROTEIN LIGASE"/>
    <property type="match status" value="1"/>
</dbReference>
<comment type="caution">
    <text evidence="6">Lacks conserved residue(s) required for the propagation of feature annotation.</text>
</comment>
<keyword evidence="6" id="KW-0678">Repressor</keyword>
<evidence type="ECO:0000256" key="1">
    <source>
        <dbReference type="ARBA" id="ARBA00022598"/>
    </source>
</evidence>
<dbReference type="Proteomes" id="UP001597178">
    <property type="component" value="Unassembled WGS sequence"/>
</dbReference>
<keyword evidence="1 6" id="KW-0436">Ligase</keyword>
<dbReference type="InterPro" id="IPR004143">
    <property type="entry name" value="BPL_LPL_catalytic"/>
</dbReference>
<evidence type="ECO:0000256" key="4">
    <source>
        <dbReference type="ARBA" id="ARBA00023125"/>
    </source>
</evidence>
<evidence type="ECO:0000256" key="5">
    <source>
        <dbReference type="ARBA" id="ARBA00023267"/>
    </source>
</evidence>
<evidence type="ECO:0000256" key="2">
    <source>
        <dbReference type="ARBA" id="ARBA00022741"/>
    </source>
</evidence>
<keyword evidence="6" id="KW-0804">Transcription</keyword>
<keyword evidence="5 6" id="KW-0092">Biotin</keyword>
<organism evidence="8 9">
    <name type="scientific">Lentibacillus salinarum</name>
    <dbReference type="NCBI Taxonomy" id="446820"/>
    <lineage>
        <taxon>Bacteria</taxon>
        <taxon>Bacillati</taxon>
        <taxon>Bacillota</taxon>
        <taxon>Bacilli</taxon>
        <taxon>Bacillales</taxon>
        <taxon>Bacillaceae</taxon>
        <taxon>Lentibacillus</taxon>
    </lineage>
</organism>
<dbReference type="SUPFAM" id="SSF55681">
    <property type="entry name" value="Class II aaRS and biotin synthetases"/>
    <property type="match status" value="1"/>
</dbReference>
<dbReference type="InterPro" id="IPR045864">
    <property type="entry name" value="aa-tRNA-synth_II/BPL/LPL"/>
</dbReference>
<evidence type="ECO:0000256" key="6">
    <source>
        <dbReference type="HAMAP-Rule" id="MF_00978"/>
    </source>
</evidence>
<dbReference type="InterPro" id="IPR004408">
    <property type="entry name" value="Biotin_CoA_COase_ligase"/>
</dbReference>
<dbReference type="InterPro" id="IPR008988">
    <property type="entry name" value="Transcriptional_repressor_C"/>
</dbReference>
<dbReference type="EMBL" id="JBHTNH010000002">
    <property type="protein sequence ID" value="MFD1360539.1"/>
    <property type="molecule type" value="Genomic_DNA"/>
</dbReference>
<accession>A0ABW3ZQJ0</accession>
<feature type="domain" description="BPL/LPL catalytic" evidence="7">
    <location>
        <begin position="72"/>
        <end position="264"/>
    </location>
</feature>
<proteinExistence type="inferred from homology"/>
<dbReference type="CDD" id="cd16442">
    <property type="entry name" value="BPL"/>
    <property type="match status" value="1"/>
</dbReference>
<feature type="DNA-binding region" description="H-T-H motif" evidence="6">
    <location>
        <begin position="25"/>
        <end position="44"/>
    </location>
</feature>
<comment type="similarity">
    <text evidence="6">Belongs to the biotin--protein ligase family.</text>
</comment>
<comment type="caution">
    <text evidence="8">The sequence shown here is derived from an EMBL/GenBank/DDBJ whole genome shotgun (WGS) entry which is preliminary data.</text>
</comment>
<dbReference type="SUPFAM" id="SSF46785">
    <property type="entry name" value="Winged helix' DNA-binding domain"/>
    <property type="match status" value="1"/>
</dbReference>
<comment type="catalytic activity">
    <reaction evidence="6">
        <text>biotin + L-lysyl-[protein] + ATP = N(6)-biotinyl-L-lysyl-[protein] + AMP + diphosphate + H(+)</text>
        <dbReference type="Rhea" id="RHEA:11756"/>
        <dbReference type="Rhea" id="RHEA-COMP:9752"/>
        <dbReference type="Rhea" id="RHEA-COMP:10505"/>
        <dbReference type="ChEBI" id="CHEBI:15378"/>
        <dbReference type="ChEBI" id="CHEBI:29969"/>
        <dbReference type="ChEBI" id="CHEBI:30616"/>
        <dbReference type="ChEBI" id="CHEBI:33019"/>
        <dbReference type="ChEBI" id="CHEBI:57586"/>
        <dbReference type="ChEBI" id="CHEBI:83144"/>
        <dbReference type="ChEBI" id="CHEBI:456215"/>
        <dbReference type="EC" id="6.3.4.15"/>
    </reaction>
</comment>
<dbReference type="InterPro" id="IPR013196">
    <property type="entry name" value="HTH_11"/>
</dbReference>
<dbReference type="PROSITE" id="PS51733">
    <property type="entry name" value="BPL_LPL_CATALYTIC"/>
    <property type="match status" value="1"/>
</dbReference>
<gene>
    <name evidence="6" type="primary">birA</name>
    <name evidence="8" type="ORF">ACFQ4A_02455</name>
</gene>
<keyword evidence="6" id="KW-0805">Transcription regulation</keyword>
<reference evidence="9" key="1">
    <citation type="journal article" date="2019" name="Int. J. Syst. Evol. Microbiol.">
        <title>The Global Catalogue of Microorganisms (GCM) 10K type strain sequencing project: providing services to taxonomists for standard genome sequencing and annotation.</title>
        <authorList>
            <consortium name="The Broad Institute Genomics Platform"/>
            <consortium name="The Broad Institute Genome Sequencing Center for Infectious Disease"/>
            <person name="Wu L."/>
            <person name="Ma J."/>
        </authorList>
    </citation>
    <scope>NUCLEOTIDE SEQUENCE [LARGE SCALE GENOMIC DNA]</scope>
    <source>
        <strain evidence="9">CCUG 54822</strain>
    </source>
</reference>
<evidence type="ECO:0000259" key="7">
    <source>
        <dbReference type="PROSITE" id="PS51733"/>
    </source>
</evidence>
<dbReference type="Pfam" id="PF08279">
    <property type="entry name" value="HTH_11"/>
    <property type="match status" value="1"/>
</dbReference>
<dbReference type="SUPFAM" id="SSF50037">
    <property type="entry name" value="C-terminal domain of transcriptional repressors"/>
    <property type="match status" value="1"/>
</dbReference>
<dbReference type="HAMAP" id="MF_00978">
    <property type="entry name" value="Bifunct_BirA"/>
    <property type="match status" value="1"/>
</dbReference>
<dbReference type="PANTHER" id="PTHR12835:SF5">
    <property type="entry name" value="BIOTIN--PROTEIN LIGASE"/>
    <property type="match status" value="1"/>
</dbReference>
<dbReference type="InterPro" id="IPR036390">
    <property type="entry name" value="WH_DNA-bd_sf"/>
</dbReference>
<dbReference type="Gene3D" id="1.10.10.10">
    <property type="entry name" value="Winged helix-like DNA-binding domain superfamily/Winged helix DNA-binding domain"/>
    <property type="match status" value="1"/>
</dbReference>